<feature type="domain" description="SLH" evidence="1">
    <location>
        <begin position="14"/>
        <end position="67"/>
    </location>
</feature>
<reference evidence="2" key="1">
    <citation type="submission" date="2019-08" db="EMBL/GenBank/DDBJ databases">
        <authorList>
            <person name="Kucharzyk K."/>
            <person name="Murdoch R.W."/>
            <person name="Higgins S."/>
            <person name="Loffler F."/>
        </authorList>
    </citation>
    <scope>NUCLEOTIDE SEQUENCE</scope>
</reference>
<dbReference type="PROSITE" id="PS51272">
    <property type="entry name" value="SLH"/>
    <property type="match status" value="1"/>
</dbReference>
<dbReference type="EMBL" id="VSSQ01110749">
    <property type="protein sequence ID" value="MPN48427.1"/>
    <property type="molecule type" value="Genomic_DNA"/>
</dbReference>
<sequence>MIGRTQGKGYALSALSLTDAAAIPAYATFYIQTMVSQGVLGGYTDGSFQPNANISRGQMAKILYNLL</sequence>
<dbReference type="InterPro" id="IPR001119">
    <property type="entry name" value="SLH_dom"/>
</dbReference>
<name>A0A645IAS5_9ZZZZ</name>
<comment type="caution">
    <text evidence="2">The sequence shown here is derived from an EMBL/GenBank/DDBJ whole genome shotgun (WGS) entry which is preliminary data.</text>
</comment>
<protein>
    <recommendedName>
        <fullName evidence="1">SLH domain-containing protein</fullName>
    </recommendedName>
</protein>
<accession>A0A645IAS5</accession>
<evidence type="ECO:0000313" key="2">
    <source>
        <dbReference type="EMBL" id="MPN48427.1"/>
    </source>
</evidence>
<dbReference type="AlphaFoldDB" id="A0A645IAS5"/>
<evidence type="ECO:0000259" key="1">
    <source>
        <dbReference type="PROSITE" id="PS51272"/>
    </source>
</evidence>
<organism evidence="2">
    <name type="scientific">bioreactor metagenome</name>
    <dbReference type="NCBI Taxonomy" id="1076179"/>
    <lineage>
        <taxon>unclassified sequences</taxon>
        <taxon>metagenomes</taxon>
        <taxon>ecological metagenomes</taxon>
    </lineage>
</organism>
<gene>
    <name evidence="2" type="ORF">SDC9_196034</name>
</gene>
<proteinExistence type="predicted"/>
<dbReference type="Pfam" id="PF00395">
    <property type="entry name" value="SLH"/>
    <property type="match status" value="1"/>
</dbReference>